<evidence type="ECO:0000256" key="1">
    <source>
        <dbReference type="ARBA" id="ARBA00000439"/>
    </source>
</evidence>
<sequence length="66" mass="7540">ALKSIADLAIVPLQDLFGLDGSARMNDPSKIPNNWRWRYDTSDLLTDEVSDRLRQLTSTHNRLPKC</sequence>
<keyword evidence="5 10" id="KW-0328">Glycosyltransferase</keyword>
<dbReference type="SUPFAM" id="SSF51445">
    <property type="entry name" value="(Trans)glycosidases"/>
    <property type="match status" value="1"/>
</dbReference>
<dbReference type="EMBL" id="QBMP01000319">
    <property type="protein sequence ID" value="PZO46222.1"/>
    <property type="molecule type" value="Genomic_DNA"/>
</dbReference>
<dbReference type="AlphaFoldDB" id="A0A2W4WPD5"/>
<comment type="similarity">
    <text evidence="2">Belongs to the disproportionating enzyme family.</text>
</comment>
<keyword evidence="6 10" id="KW-0808">Transferase</keyword>
<keyword evidence="7" id="KW-0119">Carbohydrate metabolism</keyword>
<evidence type="ECO:0000256" key="4">
    <source>
        <dbReference type="ARBA" id="ARBA00020295"/>
    </source>
</evidence>
<organism evidence="10 11">
    <name type="scientific">Phormidesmis priestleyi</name>
    <dbReference type="NCBI Taxonomy" id="268141"/>
    <lineage>
        <taxon>Bacteria</taxon>
        <taxon>Bacillati</taxon>
        <taxon>Cyanobacteriota</taxon>
        <taxon>Cyanophyceae</taxon>
        <taxon>Leptolyngbyales</taxon>
        <taxon>Leptolyngbyaceae</taxon>
        <taxon>Phormidesmis</taxon>
    </lineage>
</organism>
<protein>
    <recommendedName>
        <fullName evidence="4">4-alpha-glucanotransferase</fullName>
        <ecNumber evidence="3">2.4.1.25</ecNumber>
    </recommendedName>
    <alternativeName>
        <fullName evidence="8">Amylomaltase</fullName>
    </alternativeName>
    <alternativeName>
        <fullName evidence="9">Disproportionating enzyme</fullName>
    </alternativeName>
</protein>
<evidence type="ECO:0000256" key="3">
    <source>
        <dbReference type="ARBA" id="ARBA00012560"/>
    </source>
</evidence>
<proteinExistence type="inferred from homology"/>
<evidence type="ECO:0000256" key="2">
    <source>
        <dbReference type="ARBA" id="ARBA00005684"/>
    </source>
</evidence>
<evidence type="ECO:0000256" key="9">
    <source>
        <dbReference type="ARBA" id="ARBA00031501"/>
    </source>
</evidence>
<evidence type="ECO:0000313" key="11">
    <source>
        <dbReference type="Proteomes" id="UP000249794"/>
    </source>
</evidence>
<feature type="non-terminal residue" evidence="10">
    <location>
        <position position="1"/>
    </location>
</feature>
<dbReference type="Proteomes" id="UP000249794">
    <property type="component" value="Unassembled WGS sequence"/>
</dbReference>
<dbReference type="EC" id="2.4.1.25" evidence="3"/>
<evidence type="ECO:0000313" key="10">
    <source>
        <dbReference type="EMBL" id="PZO46222.1"/>
    </source>
</evidence>
<reference evidence="11" key="1">
    <citation type="submission" date="2018-04" db="EMBL/GenBank/DDBJ databases">
        <authorList>
            <person name="Cornet L."/>
        </authorList>
    </citation>
    <scope>NUCLEOTIDE SEQUENCE [LARGE SCALE GENOMIC DNA]</scope>
</reference>
<reference evidence="10 11" key="2">
    <citation type="submission" date="2018-06" db="EMBL/GenBank/DDBJ databases">
        <title>Metagenomic assembly of (sub)arctic Cyanobacteria and their associated microbiome from non-axenic cultures.</title>
        <authorList>
            <person name="Baurain D."/>
        </authorList>
    </citation>
    <scope>NUCLEOTIDE SEQUENCE [LARGE SCALE GENOMIC DNA]</scope>
    <source>
        <strain evidence="10">ULC027bin1</strain>
    </source>
</reference>
<comment type="catalytic activity">
    <reaction evidence="1">
        <text>Transfers a segment of a (1-&gt;4)-alpha-D-glucan to a new position in an acceptor, which may be glucose or a (1-&gt;4)-alpha-D-glucan.</text>
        <dbReference type="EC" id="2.4.1.25"/>
    </reaction>
</comment>
<accession>A0A2W4WPD5</accession>
<dbReference type="GO" id="GO:0005975">
    <property type="term" value="P:carbohydrate metabolic process"/>
    <property type="evidence" value="ECO:0007669"/>
    <property type="project" value="InterPro"/>
</dbReference>
<dbReference type="Gene3D" id="3.20.20.80">
    <property type="entry name" value="Glycosidases"/>
    <property type="match status" value="1"/>
</dbReference>
<evidence type="ECO:0000256" key="7">
    <source>
        <dbReference type="ARBA" id="ARBA00023277"/>
    </source>
</evidence>
<dbReference type="Pfam" id="PF02446">
    <property type="entry name" value="Glyco_hydro_77"/>
    <property type="match status" value="1"/>
</dbReference>
<comment type="caution">
    <text evidence="10">The sequence shown here is derived from an EMBL/GenBank/DDBJ whole genome shotgun (WGS) entry which is preliminary data.</text>
</comment>
<evidence type="ECO:0000256" key="6">
    <source>
        <dbReference type="ARBA" id="ARBA00022679"/>
    </source>
</evidence>
<dbReference type="InterPro" id="IPR017853">
    <property type="entry name" value="GH"/>
</dbReference>
<evidence type="ECO:0000256" key="5">
    <source>
        <dbReference type="ARBA" id="ARBA00022676"/>
    </source>
</evidence>
<dbReference type="GO" id="GO:0004134">
    <property type="term" value="F:4-alpha-glucanotransferase activity"/>
    <property type="evidence" value="ECO:0007669"/>
    <property type="project" value="UniProtKB-EC"/>
</dbReference>
<evidence type="ECO:0000256" key="8">
    <source>
        <dbReference type="ARBA" id="ARBA00031423"/>
    </source>
</evidence>
<gene>
    <name evidence="10" type="ORF">DCF15_20550</name>
</gene>
<name>A0A2W4WPD5_9CYAN</name>
<dbReference type="InterPro" id="IPR003385">
    <property type="entry name" value="Glyco_hydro_77"/>
</dbReference>